<evidence type="ECO:0000313" key="2">
    <source>
        <dbReference type="Proteomes" id="UP001239111"/>
    </source>
</evidence>
<name>A0ACC2PBX3_9HYME</name>
<proteinExistence type="predicted"/>
<evidence type="ECO:0000313" key="1">
    <source>
        <dbReference type="EMBL" id="KAJ8679245.1"/>
    </source>
</evidence>
<accession>A0ACC2PBX3</accession>
<protein>
    <submittedName>
        <fullName evidence="1">Uncharacterized protein</fullName>
    </submittedName>
</protein>
<dbReference type="EMBL" id="CM056742">
    <property type="protein sequence ID" value="KAJ8679245.1"/>
    <property type="molecule type" value="Genomic_DNA"/>
</dbReference>
<sequence length="138" mass="15856">MSIQLHMKQEDLASAKEPELHSIPCHIDADGPANVEAYFKPYIKKIDEEYFKATFRGHPLDGKKISIPKGYKGVTFTEYKKPEAEEERHIYANGTFQELTYWNYDKLPSKNDPFIAAFDWIDIAEALHSTVDDDDSAQ</sequence>
<organism evidence="1 2">
    <name type="scientific">Eretmocerus hayati</name>
    <dbReference type="NCBI Taxonomy" id="131215"/>
    <lineage>
        <taxon>Eukaryota</taxon>
        <taxon>Metazoa</taxon>
        <taxon>Ecdysozoa</taxon>
        <taxon>Arthropoda</taxon>
        <taxon>Hexapoda</taxon>
        <taxon>Insecta</taxon>
        <taxon>Pterygota</taxon>
        <taxon>Neoptera</taxon>
        <taxon>Endopterygota</taxon>
        <taxon>Hymenoptera</taxon>
        <taxon>Apocrita</taxon>
        <taxon>Proctotrupomorpha</taxon>
        <taxon>Chalcidoidea</taxon>
        <taxon>Aphelinidae</taxon>
        <taxon>Aphelininae</taxon>
        <taxon>Eretmocerus</taxon>
    </lineage>
</organism>
<dbReference type="Proteomes" id="UP001239111">
    <property type="component" value="Chromosome 2"/>
</dbReference>
<reference evidence="1" key="1">
    <citation type="submission" date="2023-04" db="EMBL/GenBank/DDBJ databases">
        <title>A chromosome-level genome assembly of the parasitoid wasp Eretmocerus hayati.</title>
        <authorList>
            <person name="Zhong Y."/>
            <person name="Liu S."/>
            <person name="Liu Y."/>
        </authorList>
    </citation>
    <scope>NUCLEOTIDE SEQUENCE</scope>
    <source>
        <strain evidence="1">ZJU_SS_LIU_2023</strain>
    </source>
</reference>
<comment type="caution">
    <text evidence="1">The sequence shown here is derived from an EMBL/GenBank/DDBJ whole genome shotgun (WGS) entry which is preliminary data.</text>
</comment>
<gene>
    <name evidence="1" type="ORF">QAD02_015032</name>
</gene>
<keyword evidence="2" id="KW-1185">Reference proteome</keyword>